<protein>
    <recommendedName>
        <fullName evidence="2">DNA ligase (ATP)</fullName>
        <ecNumber evidence="2">6.5.1.1</ecNumber>
    </recommendedName>
</protein>
<dbReference type="CDD" id="cd07906">
    <property type="entry name" value="Adenylation_DNA_ligase_LigD_LigC"/>
    <property type="match status" value="1"/>
</dbReference>
<dbReference type="Pfam" id="PF04679">
    <property type="entry name" value="DNA_ligase_A_C"/>
    <property type="match status" value="1"/>
</dbReference>
<dbReference type="Pfam" id="PF01068">
    <property type="entry name" value="DNA_ligase_A_M"/>
    <property type="match status" value="1"/>
</dbReference>
<comment type="similarity">
    <text evidence="1">Belongs to the ATP-dependent DNA ligase family.</text>
</comment>
<sequence>MPSREPYQPDDLPGAIPVEMPRRVPPMLATLTDKPFNDPDWFFEPKLDGYRIIAFVRDGQVRLQSRNFQNYTAVFPDVVRELAAQPVKQAVFDGEMVALDAAGRPCFQCLQSLFKPRSGGAEVKFSLRYFIFDLLYLNGYELTGMRQEFRSLLLDKTLQSGTSVKAVSRLTGDAAEVFQAALAVGMEGIIAKRRAAVYQPGRRSPDWLKIKATRSDDFVIAGYTTGQGNRTGSFGALVLGQYDTSGKLMHRGNVGTGFDESLLTALVSAMQPLATETSAFSEPIPGQRSINWLKPELVAEVKYAEITTDGALRAPVFLRLRDDKPAGQVIAADLTSHQSDDHSRGT</sequence>
<evidence type="ECO:0000256" key="4">
    <source>
        <dbReference type="ARBA" id="ARBA00034003"/>
    </source>
</evidence>
<dbReference type="CDD" id="cd07971">
    <property type="entry name" value="OBF_DNA_ligase_LigD"/>
    <property type="match status" value="1"/>
</dbReference>
<dbReference type="Gene3D" id="3.30.470.30">
    <property type="entry name" value="DNA ligase/mRNA capping enzyme"/>
    <property type="match status" value="1"/>
</dbReference>
<dbReference type="Gene3D" id="2.40.50.140">
    <property type="entry name" value="Nucleic acid-binding proteins"/>
    <property type="match status" value="1"/>
</dbReference>
<dbReference type="PANTHER" id="PTHR45674">
    <property type="entry name" value="DNA LIGASE 1/3 FAMILY MEMBER"/>
    <property type="match status" value="1"/>
</dbReference>
<keyword evidence="7" id="KW-1185">Reference proteome</keyword>
<dbReference type="SUPFAM" id="SSF56091">
    <property type="entry name" value="DNA ligase/mRNA capping enzyme, catalytic domain"/>
    <property type="match status" value="1"/>
</dbReference>
<dbReference type="EMBL" id="CP146612">
    <property type="protein sequence ID" value="WWX25640.1"/>
    <property type="molecule type" value="Genomic_DNA"/>
</dbReference>
<evidence type="ECO:0000313" key="6">
    <source>
        <dbReference type="EMBL" id="WWX25640.1"/>
    </source>
</evidence>
<gene>
    <name evidence="6" type="primary">ligD</name>
    <name evidence="6" type="ORF">V8247_01320</name>
</gene>
<dbReference type="SUPFAM" id="SSF50249">
    <property type="entry name" value="Nucleic acid-binding proteins"/>
    <property type="match status" value="1"/>
</dbReference>
<dbReference type="InterPro" id="IPR050191">
    <property type="entry name" value="ATP-dep_DNA_ligase"/>
</dbReference>
<dbReference type="InterPro" id="IPR012310">
    <property type="entry name" value="DNA_ligase_ATP-dep_cent"/>
</dbReference>
<dbReference type="Proteomes" id="UP001375370">
    <property type="component" value="Chromosome"/>
</dbReference>
<name>A0ABZ2J433_9CHLR</name>
<dbReference type="PANTHER" id="PTHR45674:SF4">
    <property type="entry name" value="DNA LIGASE 1"/>
    <property type="match status" value="1"/>
</dbReference>
<proteinExistence type="inferred from homology"/>
<dbReference type="EC" id="6.5.1.1" evidence="2"/>
<evidence type="ECO:0000256" key="1">
    <source>
        <dbReference type="ARBA" id="ARBA00007572"/>
    </source>
</evidence>
<dbReference type="InterPro" id="IPR012340">
    <property type="entry name" value="NA-bd_OB-fold"/>
</dbReference>
<evidence type="ECO:0000259" key="5">
    <source>
        <dbReference type="PROSITE" id="PS50160"/>
    </source>
</evidence>
<evidence type="ECO:0000313" key="7">
    <source>
        <dbReference type="Proteomes" id="UP001375370"/>
    </source>
</evidence>
<dbReference type="InterPro" id="IPR016059">
    <property type="entry name" value="DNA_ligase_ATP-dep_CS"/>
</dbReference>
<organism evidence="6 7">
    <name type="scientific">Candidatus Dehalogenimonas loeffleri</name>
    <dbReference type="NCBI Taxonomy" id="3127115"/>
    <lineage>
        <taxon>Bacteria</taxon>
        <taxon>Bacillati</taxon>
        <taxon>Chloroflexota</taxon>
        <taxon>Dehalococcoidia</taxon>
        <taxon>Dehalococcoidales</taxon>
        <taxon>Dehalococcoidaceae</taxon>
        <taxon>Dehalogenimonas</taxon>
    </lineage>
</organism>
<dbReference type="PROSITE" id="PS50160">
    <property type="entry name" value="DNA_LIGASE_A3"/>
    <property type="match status" value="1"/>
</dbReference>
<dbReference type="Gene3D" id="3.30.1490.70">
    <property type="match status" value="1"/>
</dbReference>
<dbReference type="InterPro" id="IPR014146">
    <property type="entry name" value="LigD_ligase_dom"/>
</dbReference>
<dbReference type="PROSITE" id="PS00333">
    <property type="entry name" value="DNA_LIGASE_A2"/>
    <property type="match status" value="1"/>
</dbReference>
<keyword evidence="3 6" id="KW-0436">Ligase</keyword>
<comment type="catalytic activity">
    <reaction evidence="4">
        <text>ATP + (deoxyribonucleotide)n-3'-hydroxyl + 5'-phospho-(deoxyribonucleotide)m = (deoxyribonucleotide)n+m + AMP + diphosphate.</text>
        <dbReference type="EC" id="6.5.1.1"/>
    </reaction>
</comment>
<reference evidence="6 7" key="1">
    <citation type="submission" date="2024-03" db="EMBL/GenBank/DDBJ databases">
        <title>A Dehalogenimonas Isolated from Estuarine Sediments Dihaloeliminates Chlorinated Alkanes.</title>
        <authorList>
            <person name="Yang Y."/>
            <person name="Wang H."/>
        </authorList>
    </citation>
    <scope>NUCLEOTIDE SEQUENCE [LARGE SCALE GENOMIC DNA]</scope>
    <source>
        <strain evidence="6 7">W</strain>
    </source>
</reference>
<accession>A0ABZ2J433</accession>
<dbReference type="RefSeq" id="WP_338737998.1">
    <property type="nucleotide sequence ID" value="NZ_CP146612.1"/>
</dbReference>
<dbReference type="InterPro" id="IPR012309">
    <property type="entry name" value="DNA_ligase_ATP-dep_C"/>
</dbReference>
<dbReference type="GO" id="GO:0016874">
    <property type="term" value="F:ligase activity"/>
    <property type="evidence" value="ECO:0007669"/>
    <property type="project" value="UniProtKB-KW"/>
</dbReference>
<dbReference type="NCBIfam" id="TIGR02779">
    <property type="entry name" value="NHEJ_ligase_lig"/>
    <property type="match status" value="1"/>
</dbReference>
<feature type="domain" description="ATP-dependent DNA ligase family profile" evidence="5">
    <location>
        <begin position="120"/>
        <end position="243"/>
    </location>
</feature>
<evidence type="ECO:0000256" key="3">
    <source>
        <dbReference type="ARBA" id="ARBA00022598"/>
    </source>
</evidence>
<evidence type="ECO:0000256" key="2">
    <source>
        <dbReference type="ARBA" id="ARBA00012727"/>
    </source>
</evidence>